<comment type="caution">
    <text evidence="3">The sequence shown here is derived from an EMBL/GenBank/DDBJ whole genome shotgun (WGS) entry which is preliminary data.</text>
</comment>
<keyword evidence="2" id="KW-1133">Transmembrane helix</keyword>
<keyword evidence="4" id="KW-1185">Reference proteome</keyword>
<dbReference type="AlphaFoldDB" id="A0A4R8WGK8"/>
<dbReference type="Pfam" id="PF14329">
    <property type="entry name" value="DUF4386"/>
    <property type="match status" value="1"/>
</dbReference>
<accession>A0A4R8WGK8</accession>
<evidence type="ECO:0000313" key="3">
    <source>
        <dbReference type="EMBL" id="TFC06275.1"/>
    </source>
</evidence>
<feature type="region of interest" description="Disordered" evidence="1">
    <location>
        <begin position="231"/>
        <end position="251"/>
    </location>
</feature>
<keyword evidence="2" id="KW-0812">Transmembrane</keyword>
<gene>
    <name evidence="3" type="ORF">E3O32_04060</name>
</gene>
<feature type="transmembrane region" description="Helical" evidence="2">
    <location>
        <begin position="56"/>
        <end position="82"/>
    </location>
</feature>
<feature type="transmembrane region" description="Helical" evidence="2">
    <location>
        <begin position="190"/>
        <end position="208"/>
    </location>
</feature>
<reference evidence="3 4" key="1">
    <citation type="submission" date="2019-03" db="EMBL/GenBank/DDBJ databases">
        <title>Genomics of glacier-inhabiting Cryobacterium strains.</title>
        <authorList>
            <person name="Liu Q."/>
            <person name="Xin Y.-H."/>
        </authorList>
    </citation>
    <scope>NUCLEOTIDE SEQUENCE [LARGE SCALE GENOMIC DNA]</scope>
    <source>
        <strain evidence="3 4">RHLT2-21</strain>
    </source>
</reference>
<sequence>MLTFNAWTPRTASLVAGTALALLAVLAGFGFGAIMPLVTPGDAAATARDISAARPLFLAGIAGMLAVSILDLIVAGALYTLFKPVNPLVSALAGWARVVFAGVFMVAIGRLVSGYLLLDRPTEALQAIEQFSVIWEIVLGLFGIHLLLVGYLAYRSGFMARIFGILLVIAGIGYLADALGTVFVDGFTAVFRQFLFVGEVVLIFWLLIRGRRLTPGERQGTVEADRMSPVGHARANADAARTWSGDGRRPV</sequence>
<evidence type="ECO:0000256" key="2">
    <source>
        <dbReference type="SAM" id="Phobius"/>
    </source>
</evidence>
<keyword evidence="2" id="KW-0472">Membrane</keyword>
<proteinExistence type="predicted"/>
<evidence type="ECO:0000256" key="1">
    <source>
        <dbReference type="SAM" id="MobiDB-lite"/>
    </source>
</evidence>
<dbReference type="RefSeq" id="WP_134507257.1">
    <property type="nucleotide sequence ID" value="NZ_SOFM01000010.1"/>
</dbReference>
<feature type="transmembrane region" description="Helical" evidence="2">
    <location>
        <begin position="133"/>
        <end position="154"/>
    </location>
</feature>
<feature type="transmembrane region" description="Helical" evidence="2">
    <location>
        <begin position="94"/>
        <end position="113"/>
    </location>
</feature>
<dbReference type="InterPro" id="IPR025495">
    <property type="entry name" value="DUF4386"/>
</dbReference>
<protein>
    <submittedName>
        <fullName evidence="3">DUF4386 domain-containing protein</fullName>
    </submittedName>
</protein>
<dbReference type="Proteomes" id="UP000297643">
    <property type="component" value="Unassembled WGS sequence"/>
</dbReference>
<feature type="transmembrane region" description="Helical" evidence="2">
    <location>
        <begin position="161"/>
        <end position="184"/>
    </location>
</feature>
<organism evidence="3 4">
    <name type="scientific">Cryobacterium mannosilyticum</name>
    <dbReference type="NCBI Taxonomy" id="1259190"/>
    <lineage>
        <taxon>Bacteria</taxon>
        <taxon>Bacillati</taxon>
        <taxon>Actinomycetota</taxon>
        <taxon>Actinomycetes</taxon>
        <taxon>Micrococcales</taxon>
        <taxon>Microbacteriaceae</taxon>
        <taxon>Cryobacterium</taxon>
    </lineage>
</organism>
<evidence type="ECO:0000313" key="4">
    <source>
        <dbReference type="Proteomes" id="UP000297643"/>
    </source>
</evidence>
<dbReference type="EMBL" id="SOFM01000010">
    <property type="protein sequence ID" value="TFC06275.1"/>
    <property type="molecule type" value="Genomic_DNA"/>
</dbReference>
<name>A0A4R8WGK8_9MICO</name>